<dbReference type="WBParaSite" id="PSU_v2.g8692.t1">
    <property type="protein sequence ID" value="PSU_v2.g8692.t1"/>
    <property type="gene ID" value="PSU_v2.g8692"/>
</dbReference>
<organism evidence="2 3">
    <name type="scientific">Panagrolaimus superbus</name>
    <dbReference type="NCBI Taxonomy" id="310955"/>
    <lineage>
        <taxon>Eukaryota</taxon>
        <taxon>Metazoa</taxon>
        <taxon>Ecdysozoa</taxon>
        <taxon>Nematoda</taxon>
        <taxon>Chromadorea</taxon>
        <taxon>Rhabditida</taxon>
        <taxon>Tylenchina</taxon>
        <taxon>Panagrolaimomorpha</taxon>
        <taxon>Panagrolaimoidea</taxon>
        <taxon>Panagrolaimidae</taxon>
        <taxon>Panagrolaimus</taxon>
    </lineage>
</organism>
<evidence type="ECO:0000256" key="1">
    <source>
        <dbReference type="SAM" id="Coils"/>
    </source>
</evidence>
<dbReference type="Proteomes" id="UP000887577">
    <property type="component" value="Unplaced"/>
</dbReference>
<feature type="coiled-coil region" evidence="1">
    <location>
        <begin position="1"/>
        <end position="28"/>
    </location>
</feature>
<reference evidence="3" key="1">
    <citation type="submission" date="2022-11" db="UniProtKB">
        <authorList>
            <consortium name="WormBaseParasite"/>
        </authorList>
    </citation>
    <scope>IDENTIFICATION</scope>
</reference>
<evidence type="ECO:0000313" key="3">
    <source>
        <dbReference type="WBParaSite" id="PSU_v2.g8692.t1"/>
    </source>
</evidence>
<keyword evidence="2" id="KW-1185">Reference proteome</keyword>
<evidence type="ECO:0000313" key="2">
    <source>
        <dbReference type="Proteomes" id="UP000887577"/>
    </source>
</evidence>
<accession>A0A914ZEI6</accession>
<proteinExistence type="predicted"/>
<dbReference type="AlphaFoldDB" id="A0A914ZEI6"/>
<sequence length="334" mass="36778">MDEQSEYLKQTQSQLKTLNESVSKLSGELDLMGAIQVLDGQLSEWTAEARLDIELLIAHGKITTYDPAALPSHETLGHEVVLQKCLPSSGIVLFEQIKTFTKKEHIMPMVNILHVGKYSGDRTSFARINFNRSCAVINGLLVPMLKSHCTPPKTDNFFNKVHICPKVALIHDGCSPDSILSCTVTTEQVTRDHLAIETIKDEYVIATLLKTYTVVNSITGTTQTNQVPENGTFVLKLVSNYYASFNGHQIFGLATGNVSNYVPISSNIIVEAAAEMISAKSSRPFSIVDINRDHVYSTVIGICCSGKGGEHRLEPGVRYISGREDEAKKIFFGK</sequence>
<name>A0A914ZEI6_9BILA</name>
<keyword evidence="1" id="KW-0175">Coiled coil</keyword>
<protein>
    <submittedName>
        <fullName evidence="3">Uncharacterized protein</fullName>
    </submittedName>
</protein>